<comment type="caution">
    <text evidence="1">The sequence shown here is derived from an EMBL/GenBank/DDBJ whole genome shotgun (WGS) entry which is preliminary data.</text>
</comment>
<evidence type="ECO:0000313" key="2">
    <source>
        <dbReference type="Proteomes" id="UP000010433"/>
    </source>
</evidence>
<dbReference type="PATRIC" id="fig|1127699.3.peg.1827"/>
<dbReference type="HOGENOM" id="CLU_3220305_0_0_10"/>
<reference evidence="1 2" key="1">
    <citation type="submission" date="2012-05" db="EMBL/GenBank/DDBJ databases">
        <authorList>
            <person name="Weinstock G."/>
            <person name="Sodergren E."/>
            <person name="Lobos E.A."/>
            <person name="Fulton L."/>
            <person name="Fulton R."/>
            <person name="Courtney L."/>
            <person name="Fronick C."/>
            <person name="O'Laughlin M."/>
            <person name="Godfrey J."/>
            <person name="Wilson R.M."/>
            <person name="Miner T."/>
            <person name="Farmer C."/>
            <person name="Delehaunty K."/>
            <person name="Cordes M."/>
            <person name="Minx P."/>
            <person name="Tomlinson C."/>
            <person name="Chen J."/>
            <person name="Wollam A."/>
            <person name="Pepin K.H."/>
            <person name="Bhonagiri V."/>
            <person name="Zhang X."/>
            <person name="Suruliraj S."/>
            <person name="Warren W."/>
            <person name="Mitreva M."/>
            <person name="Mardis E.R."/>
            <person name="Wilson R.K."/>
        </authorList>
    </citation>
    <scope>NUCLEOTIDE SEQUENCE [LARGE SCALE GENOMIC DNA]</scope>
    <source>
        <strain evidence="1 2">F0055</strain>
    </source>
</reference>
<organism evidence="1 2">
    <name type="scientific">Hoylesella saccharolytica F0055</name>
    <dbReference type="NCBI Taxonomy" id="1127699"/>
    <lineage>
        <taxon>Bacteria</taxon>
        <taxon>Pseudomonadati</taxon>
        <taxon>Bacteroidota</taxon>
        <taxon>Bacteroidia</taxon>
        <taxon>Bacteroidales</taxon>
        <taxon>Prevotellaceae</taxon>
        <taxon>Hoylesella</taxon>
    </lineage>
</organism>
<sequence length="44" mass="5211">MILGIKTIGNRTRLWRSYQITSTMKKDIQENHFSHIGCTIFSQR</sequence>
<evidence type="ECO:0000313" key="1">
    <source>
        <dbReference type="EMBL" id="EKX98393.1"/>
    </source>
</evidence>
<keyword evidence="2" id="KW-1185">Reference proteome</keyword>
<accession>L1N4I8</accession>
<gene>
    <name evidence="1" type="ORF">HMPREF9151_01991</name>
</gene>
<dbReference type="Proteomes" id="UP000010433">
    <property type="component" value="Unassembled WGS sequence"/>
</dbReference>
<name>L1N4I8_9BACT</name>
<proteinExistence type="predicted"/>
<dbReference type="AlphaFoldDB" id="L1N4I8"/>
<protein>
    <submittedName>
        <fullName evidence="1">Uncharacterized protein</fullName>
    </submittedName>
</protein>
<dbReference type="EMBL" id="AMEP01000114">
    <property type="protein sequence ID" value="EKX98393.1"/>
    <property type="molecule type" value="Genomic_DNA"/>
</dbReference>